<sequence length="171" mass="19620">MQGFFFAFLIIWWLLMFFWAFLKLDIHKKICGDKFNAGLFLLGGLIMPWGIFIDLAHVFLFACIACSVVAILAKAKLWEKLSKCKCECVCPETYAEDILQGLFILFTLIILVVAFAVFQGKPTTNKTSSPENSRDQNEECLIFGFFDWHDLWHFLSSFALLMGAFVIMFIS</sequence>
<feature type="transmembrane region" description="Helical" evidence="8">
    <location>
        <begin position="58"/>
        <end position="77"/>
    </location>
</feature>
<keyword evidence="6 8" id="KW-0472">Membrane</keyword>
<evidence type="ECO:0000256" key="1">
    <source>
        <dbReference type="ARBA" id="ARBA00004141"/>
    </source>
</evidence>
<evidence type="ECO:0000256" key="8">
    <source>
        <dbReference type="SAM" id="Phobius"/>
    </source>
</evidence>
<feature type="non-terminal residue" evidence="9">
    <location>
        <position position="171"/>
    </location>
</feature>
<name>A0AAU9WZ34_9CNID</name>
<feature type="transmembrane region" description="Helical" evidence="8">
    <location>
        <begin position="151"/>
        <end position="170"/>
    </location>
</feature>
<reference evidence="9 10" key="1">
    <citation type="submission" date="2022-05" db="EMBL/GenBank/DDBJ databases">
        <authorList>
            <consortium name="Genoscope - CEA"/>
            <person name="William W."/>
        </authorList>
    </citation>
    <scope>NUCLEOTIDE SEQUENCE [LARGE SCALE GENOMIC DNA]</scope>
</reference>
<dbReference type="AlphaFoldDB" id="A0AAU9WZ34"/>
<evidence type="ECO:0000256" key="4">
    <source>
        <dbReference type="ARBA" id="ARBA00022729"/>
    </source>
</evidence>
<evidence type="ECO:0000256" key="3">
    <source>
        <dbReference type="ARBA" id="ARBA00022692"/>
    </source>
</evidence>
<evidence type="ECO:0000313" key="9">
    <source>
        <dbReference type="EMBL" id="CAH3130980.1"/>
    </source>
</evidence>
<evidence type="ECO:0000313" key="10">
    <source>
        <dbReference type="Proteomes" id="UP001159428"/>
    </source>
</evidence>
<dbReference type="PANTHER" id="PTHR12185:SF14">
    <property type="entry name" value="CHOLESTEROL UPTAKE PROTEIN 1"/>
    <property type="match status" value="1"/>
</dbReference>
<evidence type="ECO:0000256" key="7">
    <source>
        <dbReference type="ARBA" id="ARBA00023180"/>
    </source>
</evidence>
<comment type="caution">
    <text evidence="9">The sequence shown here is derived from an EMBL/GenBank/DDBJ whole genome shotgun (WGS) entry which is preliminary data.</text>
</comment>
<dbReference type="GO" id="GO:0003725">
    <property type="term" value="F:double-stranded RNA binding"/>
    <property type="evidence" value="ECO:0007669"/>
    <property type="project" value="TreeGrafter"/>
</dbReference>
<accession>A0AAU9WZ34</accession>
<feature type="transmembrane region" description="Helical" evidence="8">
    <location>
        <begin position="98"/>
        <end position="118"/>
    </location>
</feature>
<feature type="transmembrane region" description="Helical" evidence="8">
    <location>
        <begin position="34"/>
        <end position="52"/>
    </location>
</feature>
<protein>
    <recommendedName>
        <fullName evidence="11">NADH dehydrogenase subunit 6</fullName>
    </recommendedName>
</protein>
<dbReference type="GO" id="GO:0005764">
    <property type="term" value="C:lysosome"/>
    <property type="evidence" value="ECO:0007669"/>
    <property type="project" value="TreeGrafter"/>
</dbReference>
<dbReference type="InterPro" id="IPR025958">
    <property type="entry name" value="SID1_TM_fam"/>
</dbReference>
<dbReference type="Pfam" id="PF13965">
    <property type="entry name" value="SID-1_RNA_chan"/>
    <property type="match status" value="1"/>
</dbReference>
<proteinExistence type="inferred from homology"/>
<dbReference type="GO" id="GO:0005886">
    <property type="term" value="C:plasma membrane"/>
    <property type="evidence" value="ECO:0007669"/>
    <property type="project" value="TreeGrafter"/>
</dbReference>
<evidence type="ECO:0000256" key="6">
    <source>
        <dbReference type="ARBA" id="ARBA00023136"/>
    </source>
</evidence>
<keyword evidence="3 8" id="KW-0812">Transmembrane</keyword>
<comment type="similarity">
    <text evidence="2">Belongs to the SID1 family.</text>
</comment>
<dbReference type="EMBL" id="CALNXJ010000025">
    <property type="protein sequence ID" value="CAH3130980.1"/>
    <property type="molecule type" value="Genomic_DNA"/>
</dbReference>
<dbReference type="GO" id="GO:0051033">
    <property type="term" value="F:RNA transmembrane transporter activity"/>
    <property type="evidence" value="ECO:0007669"/>
    <property type="project" value="TreeGrafter"/>
</dbReference>
<keyword evidence="10" id="KW-1185">Reference proteome</keyword>
<evidence type="ECO:0000256" key="5">
    <source>
        <dbReference type="ARBA" id="ARBA00022989"/>
    </source>
</evidence>
<keyword evidence="7" id="KW-0325">Glycoprotein</keyword>
<comment type="subcellular location">
    <subcellularLocation>
        <location evidence="1">Membrane</location>
        <topology evidence="1">Multi-pass membrane protein</topology>
    </subcellularLocation>
</comment>
<dbReference type="Proteomes" id="UP001159428">
    <property type="component" value="Unassembled WGS sequence"/>
</dbReference>
<evidence type="ECO:0008006" key="11">
    <source>
        <dbReference type="Google" id="ProtNLM"/>
    </source>
</evidence>
<feature type="transmembrane region" description="Helical" evidence="8">
    <location>
        <begin position="6"/>
        <end position="22"/>
    </location>
</feature>
<dbReference type="PANTHER" id="PTHR12185">
    <property type="entry name" value="SID1 TRANSMEMBRANE FAMILY MEMEBER"/>
    <property type="match status" value="1"/>
</dbReference>
<gene>
    <name evidence="9" type="ORF">PMEA_00014437</name>
</gene>
<evidence type="ECO:0000256" key="2">
    <source>
        <dbReference type="ARBA" id="ARBA00006618"/>
    </source>
</evidence>
<organism evidence="9 10">
    <name type="scientific">Pocillopora meandrina</name>
    <dbReference type="NCBI Taxonomy" id="46732"/>
    <lineage>
        <taxon>Eukaryota</taxon>
        <taxon>Metazoa</taxon>
        <taxon>Cnidaria</taxon>
        <taxon>Anthozoa</taxon>
        <taxon>Hexacorallia</taxon>
        <taxon>Scleractinia</taxon>
        <taxon>Astrocoeniina</taxon>
        <taxon>Pocilloporidae</taxon>
        <taxon>Pocillopora</taxon>
    </lineage>
</organism>
<keyword evidence="5 8" id="KW-1133">Transmembrane helix</keyword>
<keyword evidence="4" id="KW-0732">Signal</keyword>